<protein>
    <submittedName>
        <fullName evidence="2">Uncharacterized protein</fullName>
    </submittedName>
</protein>
<gene>
    <name evidence="2" type="ORF">SAMN05216276_107840</name>
</gene>
<dbReference type="RefSeq" id="WP_089212955.1">
    <property type="nucleotide sequence ID" value="NZ_FZOD01000078.1"/>
</dbReference>
<keyword evidence="3" id="KW-1185">Reference proteome</keyword>
<dbReference type="AlphaFoldDB" id="A0A239P0J7"/>
<proteinExistence type="predicted"/>
<feature type="region of interest" description="Disordered" evidence="1">
    <location>
        <begin position="106"/>
        <end position="145"/>
    </location>
</feature>
<dbReference type="Proteomes" id="UP000198282">
    <property type="component" value="Unassembled WGS sequence"/>
</dbReference>
<accession>A0A239P0J7</accession>
<evidence type="ECO:0000256" key="1">
    <source>
        <dbReference type="SAM" id="MobiDB-lite"/>
    </source>
</evidence>
<sequence length="194" mass="20051">MTAPSETTAIATLSRYITTAPAADLLDLARTCPDPAVQDSAEHVECALELLRTHLAETTAEAYRLAEHAHATAAVTAIAAVHENTGTIAAATPVPVEGAVDALAGGRRSVERRDSTAPHTARPLTGPSPRRSAGNASGLTSQLRDRGMLTEAITPPSEHDSAVVRGLCERYGHTSDEVAELIAMLGVGADEASA</sequence>
<dbReference type="OrthoDB" id="10004367at2"/>
<reference evidence="2 3" key="1">
    <citation type="submission" date="2017-06" db="EMBL/GenBank/DDBJ databases">
        <authorList>
            <person name="Kim H.J."/>
            <person name="Triplett B.A."/>
        </authorList>
    </citation>
    <scope>NUCLEOTIDE SEQUENCE [LARGE SCALE GENOMIC DNA]</scope>
    <source>
        <strain evidence="2 3">CGMCC 4.2132</strain>
    </source>
</reference>
<evidence type="ECO:0000313" key="3">
    <source>
        <dbReference type="Proteomes" id="UP000198282"/>
    </source>
</evidence>
<name>A0A239P0J7_9ACTN</name>
<dbReference type="EMBL" id="FZOD01000078">
    <property type="protein sequence ID" value="SNT60651.1"/>
    <property type="molecule type" value="Genomic_DNA"/>
</dbReference>
<evidence type="ECO:0000313" key="2">
    <source>
        <dbReference type="EMBL" id="SNT60651.1"/>
    </source>
</evidence>
<organism evidence="2 3">
    <name type="scientific">Streptosporangium subroseum</name>
    <dbReference type="NCBI Taxonomy" id="106412"/>
    <lineage>
        <taxon>Bacteria</taxon>
        <taxon>Bacillati</taxon>
        <taxon>Actinomycetota</taxon>
        <taxon>Actinomycetes</taxon>
        <taxon>Streptosporangiales</taxon>
        <taxon>Streptosporangiaceae</taxon>
        <taxon>Streptosporangium</taxon>
    </lineage>
</organism>